<reference evidence="2 3" key="1">
    <citation type="submission" date="2019-11" db="EMBL/GenBank/DDBJ databases">
        <title>Comparative genomics of hydrocarbon-degrading Desulfosarcina strains.</title>
        <authorList>
            <person name="Watanabe M."/>
            <person name="Kojima H."/>
            <person name="Fukui M."/>
        </authorList>
    </citation>
    <scope>NUCLEOTIDE SEQUENCE [LARGE SCALE GENOMIC DNA]</scope>
    <source>
        <strain evidence="2 3">PL12</strain>
    </source>
</reference>
<evidence type="ECO:0000313" key="2">
    <source>
        <dbReference type="EMBL" id="BBO70794.1"/>
    </source>
</evidence>
<organism evidence="2 3">
    <name type="scientific">Desulfosarcina alkanivorans</name>
    <dbReference type="NCBI Taxonomy" id="571177"/>
    <lineage>
        <taxon>Bacteria</taxon>
        <taxon>Pseudomonadati</taxon>
        <taxon>Thermodesulfobacteriota</taxon>
        <taxon>Desulfobacteria</taxon>
        <taxon>Desulfobacterales</taxon>
        <taxon>Desulfosarcinaceae</taxon>
        <taxon>Desulfosarcina</taxon>
    </lineage>
</organism>
<keyword evidence="1" id="KW-0732">Signal</keyword>
<evidence type="ECO:0000313" key="3">
    <source>
        <dbReference type="Proteomes" id="UP000427906"/>
    </source>
</evidence>
<feature type="chain" id="PRO_5024410134" evidence="1">
    <location>
        <begin position="23"/>
        <end position="286"/>
    </location>
</feature>
<name>A0A5K7YWX3_9BACT</name>
<protein>
    <submittedName>
        <fullName evidence="2">Uncharacterized protein</fullName>
    </submittedName>
</protein>
<feature type="signal peptide" evidence="1">
    <location>
        <begin position="1"/>
        <end position="22"/>
    </location>
</feature>
<gene>
    <name evidence="2" type="ORF">DSCA_47240</name>
</gene>
<dbReference type="RefSeq" id="WP_155318714.1">
    <property type="nucleotide sequence ID" value="NZ_AP021874.1"/>
</dbReference>
<sequence length="286" mass="31759">MKVAKLTILLIAALALSMPAWAGNVPEFDAVGCDSLNVFAINNPIQYGQVINNNIGPYGPINDYSDFRFACLGPYCASEMFFTSAGQGFPDPCFGEFGYLSALTDAWNEATYEWRIVLQMKPESDINLNIYDCVLKHNTFDVWESAEQTGRYRAPWGQLFFTPNQNPVISVSAWPGEYPTPGFTAPFTMDARPLPGLDPPVPLIEAFYTSKALWSEGVIMVMPETGVKNTQGETMYALKQGDIMQVKIYVNPNPTDIFYGPDNIILKYIGIVGTYYYGNFCLQTGS</sequence>
<proteinExistence type="predicted"/>
<dbReference type="AlphaFoldDB" id="A0A5K7YWX3"/>
<dbReference type="KEGG" id="dalk:DSCA_47240"/>
<evidence type="ECO:0000256" key="1">
    <source>
        <dbReference type="SAM" id="SignalP"/>
    </source>
</evidence>
<dbReference type="EMBL" id="AP021874">
    <property type="protein sequence ID" value="BBO70794.1"/>
    <property type="molecule type" value="Genomic_DNA"/>
</dbReference>
<keyword evidence="3" id="KW-1185">Reference proteome</keyword>
<dbReference type="Proteomes" id="UP000427906">
    <property type="component" value="Chromosome"/>
</dbReference>
<accession>A0A5K7YWX3</accession>